<evidence type="ECO:0000313" key="3">
    <source>
        <dbReference type="Proteomes" id="UP000000417"/>
    </source>
</evidence>
<proteinExistence type="predicted"/>
<sequence length="194" mass="19814">MILGGGWAKVKERLEGGSPSSRRAARRRHELPDAGLPDRPGRSGRGPAASDVERRLPAPAGAGRPPAPEVARTEAAGMEGFLTEGVRTEGFGTEGLQTEGLRQEGFESEGVGSEGVPREGLRPTVAPSALRSSLQRSAGGDAGGTARAPTGADAGPAVDPGEAAALLSTREGLARAVLLAEVLGKPRALRPYGR</sequence>
<accession>Q67S37</accession>
<dbReference type="KEGG" id="sth:STH521"/>
<dbReference type="EMBL" id="AP006840">
    <property type="protein sequence ID" value="BAD39506.1"/>
    <property type="molecule type" value="Genomic_DNA"/>
</dbReference>
<organism evidence="2 3">
    <name type="scientific">Symbiobacterium thermophilum (strain DSM 24528 / JCM 14929 / IAM 14863 / T)</name>
    <dbReference type="NCBI Taxonomy" id="292459"/>
    <lineage>
        <taxon>Bacteria</taxon>
        <taxon>Bacillati</taxon>
        <taxon>Bacillota</taxon>
        <taxon>Clostridia</taxon>
        <taxon>Eubacteriales</taxon>
        <taxon>Symbiobacteriaceae</taxon>
        <taxon>Symbiobacterium</taxon>
    </lineage>
</organism>
<keyword evidence="3" id="KW-1185">Reference proteome</keyword>
<reference evidence="2 3" key="1">
    <citation type="journal article" date="2004" name="Nucleic Acids Res.">
        <title>Genome sequence of Symbiobacterium thermophilum, an uncultivable bacterium that depends on microbial commensalism.</title>
        <authorList>
            <person name="Ueda K."/>
            <person name="Yamashita A."/>
            <person name="Ishikawa J."/>
            <person name="Shimada M."/>
            <person name="Watsuji T."/>
            <person name="Morimura K."/>
            <person name="Ikeda H."/>
            <person name="Hattori M."/>
            <person name="Beppu T."/>
        </authorList>
    </citation>
    <scope>NUCLEOTIDE SEQUENCE [LARGE SCALE GENOMIC DNA]</scope>
    <source>
        <strain evidence="3">T / IAM 14863</strain>
    </source>
</reference>
<dbReference type="AlphaFoldDB" id="Q67S37"/>
<evidence type="ECO:0000256" key="1">
    <source>
        <dbReference type="SAM" id="MobiDB-lite"/>
    </source>
</evidence>
<gene>
    <name evidence="2" type="ordered locus">STH521</name>
</gene>
<feature type="region of interest" description="Disordered" evidence="1">
    <location>
        <begin position="1"/>
        <end position="160"/>
    </location>
</feature>
<dbReference type="Proteomes" id="UP000000417">
    <property type="component" value="Chromosome"/>
</dbReference>
<dbReference type="HOGENOM" id="CLU_1401833_0_0_9"/>
<name>Q67S37_SYMTH</name>
<dbReference type="STRING" id="292459.STH521"/>
<protein>
    <submittedName>
        <fullName evidence="2">Uncharacterized protein</fullName>
    </submittedName>
</protein>
<evidence type="ECO:0000313" key="2">
    <source>
        <dbReference type="EMBL" id="BAD39506.1"/>
    </source>
</evidence>